<feature type="region of interest" description="Disordered" evidence="1">
    <location>
        <begin position="200"/>
        <end position="263"/>
    </location>
</feature>
<organism evidence="2 3">
    <name type="scientific">Fulvivirga lutea</name>
    <dbReference type="NCBI Taxonomy" id="2810512"/>
    <lineage>
        <taxon>Bacteria</taxon>
        <taxon>Pseudomonadati</taxon>
        <taxon>Bacteroidota</taxon>
        <taxon>Cytophagia</taxon>
        <taxon>Cytophagales</taxon>
        <taxon>Fulvivirgaceae</taxon>
        <taxon>Fulvivirga</taxon>
    </lineage>
</organism>
<dbReference type="Proteomes" id="UP000662783">
    <property type="component" value="Chromosome"/>
</dbReference>
<accession>A0A974WH84</accession>
<evidence type="ECO:0000256" key="1">
    <source>
        <dbReference type="SAM" id="MobiDB-lite"/>
    </source>
</evidence>
<gene>
    <name evidence="2" type="ORF">JR347_16030</name>
</gene>
<proteinExistence type="predicted"/>
<evidence type="ECO:0000313" key="2">
    <source>
        <dbReference type="EMBL" id="QSE97082.1"/>
    </source>
</evidence>
<dbReference type="RefSeq" id="WP_205721595.1">
    <property type="nucleotide sequence ID" value="NZ_CP070608.1"/>
</dbReference>
<dbReference type="AlphaFoldDB" id="A0A974WH84"/>
<reference evidence="2" key="1">
    <citation type="submission" date="2021-02" db="EMBL/GenBank/DDBJ databases">
        <title>Fulvivirga sp. S481 isolated from sea water.</title>
        <authorList>
            <person name="Bae S.S."/>
            <person name="Baek K."/>
        </authorList>
    </citation>
    <scope>NUCLEOTIDE SEQUENCE</scope>
    <source>
        <strain evidence="2">S481</strain>
    </source>
</reference>
<sequence>MKQYIVGIIIFLVAASCSTERMICPAYQSAFIHDKATLEKKFSYFGEDSLPKILEASKDKHLLIDPVTYRKKLRSLQTVAMTDVYPQKPDSVEFDDDLSSELMLAERDVKEGDLYNEEDLLKEMPEEGTSNEIAASQDSVYVISLKKEKFNIDQELYLWYLRKFLVYPDVKLQMESEMEASGQTAKEEKQGFFKRLFGGKKKDKNDLNEETSATELEEEDGKKKKKFSLFGKKNKDKDSNETDEESTPEPVEEEDPTDGDEDF</sequence>
<evidence type="ECO:0000313" key="3">
    <source>
        <dbReference type="Proteomes" id="UP000662783"/>
    </source>
</evidence>
<protein>
    <submittedName>
        <fullName evidence="2">Uncharacterized protein</fullName>
    </submittedName>
</protein>
<feature type="compositionally biased region" description="Acidic residues" evidence="1">
    <location>
        <begin position="241"/>
        <end position="263"/>
    </location>
</feature>
<keyword evidence="3" id="KW-1185">Reference proteome</keyword>
<name>A0A974WH84_9BACT</name>
<dbReference type="EMBL" id="CP070608">
    <property type="protein sequence ID" value="QSE97082.1"/>
    <property type="molecule type" value="Genomic_DNA"/>
</dbReference>
<dbReference type="KEGG" id="fuv:JR347_16030"/>
<dbReference type="PROSITE" id="PS51257">
    <property type="entry name" value="PROKAR_LIPOPROTEIN"/>
    <property type="match status" value="1"/>
</dbReference>